<protein>
    <submittedName>
        <fullName evidence="1">Ribonuclease H-like protein</fullName>
    </submittedName>
</protein>
<organism evidence="1 2">
    <name type="scientific">Dioscorea alata</name>
    <name type="common">Purple yam</name>
    <dbReference type="NCBI Taxonomy" id="55571"/>
    <lineage>
        <taxon>Eukaryota</taxon>
        <taxon>Viridiplantae</taxon>
        <taxon>Streptophyta</taxon>
        <taxon>Embryophyta</taxon>
        <taxon>Tracheophyta</taxon>
        <taxon>Spermatophyta</taxon>
        <taxon>Magnoliopsida</taxon>
        <taxon>Liliopsida</taxon>
        <taxon>Dioscoreales</taxon>
        <taxon>Dioscoreaceae</taxon>
        <taxon>Dioscorea</taxon>
    </lineage>
</organism>
<accession>A0ACB7WTE0</accession>
<name>A0ACB7WTE0_DIOAL</name>
<gene>
    <name evidence="1" type="ORF">IHE45_01G033600</name>
</gene>
<evidence type="ECO:0000313" key="2">
    <source>
        <dbReference type="Proteomes" id="UP000827976"/>
    </source>
</evidence>
<comment type="caution">
    <text evidence="1">The sequence shown here is derived from an EMBL/GenBank/DDBJ whole genome shotgun (WGS) entry which is preliminary data.</text>
</comment>
<evidence type="ECO:0000313" key="1">
    <source>
        <dbReference type="EMBL" id="KAH7691956.1"/>
    </source>
</evidence>
<dbReference type="EMBL" id="CM037011">
    <property type="protein sequence ID" value="KAH7691956.1"/>
    <property type="molecule type" value="Genomic_DNA"/>
</dbReference>
<reference evidence="2" key="1">
    <citation type="journal article" date="2022" name="Nat. Commun.">
        <title>Chromosome evolution and the genetic basis of agronomically important traits in greater yam.</title>
        <authorList>
            <person name="Bredeson J.V."/>
            <person name="Lyons J.B."/>
            <person name="Oniyinde I.O."/>
            <person name="Okereke N.R."/>
            <person name="Kolade O."/>
            <person name="Nnabue I."/>
            <person name="Nwadili C.O."/>
            <person name="Hribova E."/>
            <person name="Parker M."/>
            <person name="Nwogha J."/>
            <person name="Shu S."/>
            <person name="Carlson J."/>
            <person name="Kariba R."/>
            <person name="Muthemba S."/>
            <person name="Knop K."/>
            <person name="Barton G.J."/>
            <person name="Sherwood A.V."/>
            <person name="Lopez-Montes A."/>
            <person name="Asiedu R."/>
            <person name="Jamnadass R."/>
            <person name="Muchugi A."/>
            <person name="Goodstein D."/>
            <person name="Egesi C.N."/>
            <person name="Featherston J."/>
            <person name="Asfaw A."/>
            <person name="Simpson G.G."/>
            <person name="Dolezel J."/>
            <person name="Hendre P.S."/>
            <person name="Van Deynze A."/>
            <person name="Kumar P.L."/>
            <person name="Obidiegwu J.E."/>
            <person name="Bhattacharjee R."/>
            <person name="Rokhsar D.S."/>
        </authorList>
    </citation>
    <scope>NUCLEOTIDE SEQUENCE [LARGE SCALE GENOMIC DNA]</scope>
    <source>
        <strain evidence="2">cv. TDa95/00328</strain>
    </source>
</reference>
<keyword evidence="2" id="KW-1185">Reference proteome</keyword>
<dbReference type="Proteomes" id="UP000827976">
    <property type="component" value="Chromosome 1"/>
</dbReference>
<sequence length="197" mass="23124">MENYQFVFVMYLMRRLLGITNELSLALQQKNQNIAQAMSLIEAVRVRLQDFREMGWEVCLEKVSFFYLINLSFYSELLLLVSYLDPRDSFSKFNIDKLLHFAELYPEDFTMTEYFINIRDLGGFARKMVETGKSLALVLLVTTTSVERVFSVMNVVKTNLRNKMKDELMNDSLRFFASIDNEAILQHFQKSFPYIPG</sequence>
<proteinExistence type="predicted"/>